<feature type="region of interest" description="Disordered" evidence="1">
    <location>
        <begin position="25"/>
        <end position="58"/>
    </location>
</feature>
<dbReference type="RefSeq" id="WP_148899427.1">
    <property type="nucleotide sequence ID" value="NZ_VNHY01000003.1"/>
</dbReference>
<evidence type="ECO:0000313" key="2">
    <source>
        <dbReference type="EMBL" id="TYP92740.1"/>
    </source>
</evidence>
<accession>A0A5D3YJQ9</accession>
<gene>
    <name evidence="2" type="ORF">LX73_2104</name>
</gene>
<protein>
    <submittedName>
        <fullName evidence="2">Uncharacterized protein</fullName>
    </submittedName>
</protein>
<dbReference type="PROSITE" id="PS51257">
    <property type="entry name" value="PROKAR_LIPOPROTEIN"/>
    <property type="match status" value="1"/>
</dbReference>
<dbReference type="Proteomes" id="UP000324595">
    <property type="component" value="Unassembled WGS sequence"/>
</dbReference>
<dbReference type="AlphaFoldDB" id="A0A5D3YJQ9"/>
<evidence type="ECO:0000313" key="3">
    <source>
        <dbReference type="Proteomes" id="UP000324595"/>
    </source>
</evidence>
<sequence>MSSMYRWVIVFIVSIGFLACASSNNKAQNKTPKQDTLKVQNDTTPSADRPLPGLAPGQSRVNGKVLVWKDKNTLHLKVEEVKGYGSGTPPIAQGDTLSIHTIKDQLENPEKFYIDSVITIRIQKRKVMQANKSESSSWSFVALDE</sequence>
<dbReference type="EMBL" id="VNHY01000003">
    <property type="protein sequence ID" value="TYP92740.1"/>
    <property type="molecule type" value="Genomic_DNA"/>
</dbReference>
<evidence type="ECO:0000256" key="1">
    <source>
        <dbReference type="SAM" id="MobiDB-lite"/>
    </source>
</evidence>
<proteinExistence type="predicted"/>
<keyword evidence="3" id="KW-1185">Reference proteome</keyword>
<name>A0A5D3YJQ9_9BACT</name>
<organism evidence="2 3">
    <name type="scientific">Fodinibius salinus</name>
    <dbReference type="NCBI Taxonomy" id="860790"/>
    <lineage>
        <taxon>Bacteria</taxon>
        <taxon>Pseudomonadati</taxon>
        <taxon>Balneolota</taxon>
        <taxon>Balneolia</taxon>
        <taxon>Balneolales</taxon>
        <taxon>Balneolaceae</taxon>
        <taxon>Fodinibius</taxon>
    </lineage>
</organism>
<reference evidence="2 3" key="1">
    <citation type="submission" date="2019-07" db="EMBL/GenBank/DDBJ databases">
        <title>Genomic Encyclopedia of Archaeal and Bacterial Type Strains, Phase II (KMG-II): from individual species to whole genera.</title>
        <authorList>
            <person name="Goeker M."/>
        </authorList>
    </citation>
    <scope>NUCLEOTIDE SEQUENCE [LARGE SCALE GENOMIC DNA]</scope>
    <source>
        <strain evidence="2 3">DSM 21935</strain>
    </source>
</reference>
<comment type="caution">
    <text evidence="2">The sequence shown here is derived from an EMBL/GenBank/DDBJ whole genome shotgun (WGS) entry which is preliminary data.</text>
</comment>
<feature type="compositionally biased region" description="Polar residues" evidence="1">
    <location>
        <begin position="37"/>
        <end position="46"/>
    </location>
</feature>